<dbReference type="CDD" id="cd03404">
    <property type="entry name" value="SPFH_HflK"/>
    <property type="match status" value="1"/>
</dbReference>
<evidence type="ECO:0000256" key="1">
    <source>
        <dbReference type="ARBA" id="ARBA00004167"/>
    </source>
</evidence>
<comment type="subunit">
    <text evidence="6">HflC and HflK may interact to form a multimeric complex.</text>
</comment>
<evidence type="ECO:0000256" key="7">
    <source>
        <dbReference type="SAM" id="MobiDB-lite"/>
    </source>
</evidence>
<accession>A0A941HVW3</accession>
<evidence type="ECO:0000313" key="9">
    <source>
        <dbReference type="EMBL" id="MBR7618960.1"/>
    </source>
</evidence>
<evidence type="ECO:0000313" key="10">
    <source>
        <dbReference type="Proteomes" id="UP000622580"/>
    </source>
</evidence>
<keyword evidence="3" id="KW-0812">Transmembrane</keyword>
<dbReference type="GO" id="GO:0006508">
    <property type="term" value="P:proteolysis"/>
    <property type="evidence" value="ECO:0007669"/>
    <property type="project" value="UniProtKB-KW"/>
</dbReference>
<evidence type="ECO:0000259" key="8">
    <source>
        <dbReference type="SMART" id="SM00244"/>
    </source>
</evidence>
<dbReference type="InterPro" id="IPR010201">
    <property type="entry name" value="HflK"/>
</dbReference>
<sequence>MPWNDNANPGPWGTPPSGEGGDKQPPKSSGPQRGGGGPRRPGGPGGPGGPDISATLDRLIAQLRGLLGGAGGPGDGIRPGAVAAVAGAGFAIWALSGLYIVQPNEEAVVTTFGAYSRSESPGLRYHLPTPIEHVEKVAVTSLNRIDVGGAAGADVPEESLMLTGDENIVNLDFSVTWRVADAAKYVFTVRDQEDAVKAVSESAMREVVGKTTLQDILTTGRGKVQTQSAELMQKTLDGWGAGVSVVEVQIRSANPPQEVVAAFREVANAGQDAESAVNEANSYRNRVINEAKGDAAKLTQSAQGYREQAVREAIGEASRFSQILTEYKRAPGVTRDRLYIETMQRVLSRSNKVVIDGKGASAPIILPPDVFRPKTATARVEPQAEGGRVVTPSPGAPQ</sequence>
<dbReference type="InterPro" id="IPR036013">
    <property type="entry name" value="Band_7/SPFH_dom_sf"/>
</dbReference>
<dbReference type="EMBL" id="JAGSGD010000001">
    <property type="protein sequence ID" value="MBR7618960.1"/>
    <property type="molecule type" value="Genomic_DNA"/>
</dbReference>
<evidence type="ECO:0000256" key="3">
    <source>
        <dbReference type="ARBA" id="ARBA00022692"/>
    </source>
</evidence>
<evidence type="ECO:0000256" key="2">
    <source>
        <dbReference type="ARBA" id="ARBA00006971"/>
    </source>
</evidence>
<name>A0A941HVW3_9CAUL</name>
<protein>
    <recommendedName>
        <fullName evidence="6">Protein HflK</fullName>
    </recommendedName>
</protein>
<keyword evidence="5" id="KW-0472">Membrane</keyword>
<dbReference type="Proteomes" id="UP000622580">
    <property type="component" value="Unassembled WGS sequence"/>
</dbReference>
<keyword evidence="9" id="KW-0645">Protease</keyword>
<feature type="domain" description="Band 7" evidence="8">
    <location>
        <begin position="96"/>
        <end position="267"/>
    </location>
</feature>
<dbReference type="InterPro" id="IPR001107">
    <property type="entry name" value="Band_7"/>
</dbReference>
<reference evidence="9" key="1">
    <citation type="submission" date="2021-04" db="EMBL/GenBank/DDBJ databases">
        <title>Draft genome assembly of strain Phenylobacterium sp. 20VBR1 using MiniION and Illumina platforms.</title>
        <authorList>
            <person name="Thomas F.A."/>
            <person name="Krishnan K.P."/>
            <person name="Sinha R.K."/>
        </authorList>
    </citation>
    <scope>NUCLEOTIDE SEQUENCE</scope>
    <source>
        <strain evidence="9">20VBR1</strain>
    </source>
</reference>
<dbReference type="NCBIfam" id="TIGR01933">
    <property type="entry name" value="hflK"/>
    <property type="match status" value="1"/>
</dbReference>
<feature type="compositionally biased region" description="Gly residues" evidence="7">
    <location>
        <begin position="32"/>
        <end position="49"/>
    </location>
</feature>
<keyword evidence="9" id="KW-0378">Hydrolase</keyword>
<comment type="function">
    <text evidence="6">HflC and HflK could encode or regulate a protease.</text>
</comment>
<evidence type="ECO:0000256" key="6">
    <source>
        <dbReference type="RuleBase" id="RU364113"/>
    </source>
</evidence>
<dbReference type="SUPFAM" id="SSF117892">
    <property type="entry name" value="Band 7/SPFH domain"/>
    <property type="match status" value="1"/>
</dbReference>
<keyword evidence="4" id="KW-1133">Transmembrane helix</keyword>
<feature type="region of interest" description="Disordered" evidence="7">
    <location>
        <begin position="376"/>
        <end position="398"/>
    </location>
</feature>
<keyword evidence="10" id="KW-1185">Reference proteome</keyword>
<dbReference type="PANTHER" id="PTHR43327:SF2">
    <property type="entry name" value="MODULATOR OF FTSH PROTEASE HFLK"/>
    <property type="match status" value="1"/>
</dbReference>
<dbReference type="PANTHER" id="PTHR43327">
    <property type="entry name" value="STOMATIN-LIKE PROTEIN 2, MITOCHONDRIAL"/>
    <property type="match status" value="1"/>
</dbReference>
<dbReference type="InterPro" id="IPR050710">
    <property type="entry name" value="Band7/mec-2_domain"/>
</dbReference>
<evidence type="ECO:0000256" key="5">
    <source>
        <dbReference type="ARBA" id="ARBA00023136"/>
    </source>
</evidence>
<dbReference type="Gene3D" id="3.30.479.30">
    <property type="entry name" value="Band 7 domain"/>
    <property type="match status" value="1"/>
</dbReference>
<dbReference type="Pfam" id="PF01145">
    <property type="entry name" value="Band_7"/>
    <property type="match status" value="1"/>
</dbReference>
<proteinExistence type="inferred from homology"/>
<comment type="subcellular location">
    <subcellularLocation>
        <location evidence="1">Membrane</location>
        <topology evidence="1">Single-pass membrane protein</topology>
    </subcellularLocation>
</comment>
<organism evidence="9 10">
    <name type="scientific">Phenylobacterium glaciei</name>
    <dbReference type="NCBI Taxonomy" id="2803784"/>
    <lineage>
        <taxon>Bacteria</taxon>
        <taxon>Pseudomonadati</taxon>
        <taxon>Pseudomonadota</taxon>
        <taxon>Alphaproteobacteria</taxon>
        <taxon>Caulobacterales</taxon>
        <taxon>Caulobacteraceae</taxon>
        <taxon>Phenylobacterium</taxon>
    </lineage>
</organism>
<dbReference type="GO" id="GO:0008233">
    <property type="term" value="F:peptidase activity"/>
    <property type="evidence" value="ECO:0007669"/>
    <property type="project" value="UniProtKB-KW"/>
</dbReference>
<comment type="caution">
    <text evidence="9">The sequence shown here is derived from an EMBL/GenBank/DDBJ whole genome shotgun (WGS) entry which is preliminary data.</text>
</comment>
<dbReference type="RefSeq" id="WP_215339014.1">
    <property type="nucleotide sequence ID" value="NZ_JAGSGD010000001.1"/>
</dbReference>
<gene>
    <name evidence="9" type="primary">hflK</name>
    <name evidence="9" type="ORF">JKL49_06120</name>
</gene>
<dbReference type="SMART" id="SM00244">
    <property type="entry name" value="PHB"/>
    <property type="match status" value="1"/>
</dbReference>
<dbReference type="GO" id="GO:0016020">
    <property type="term" value="C:membrane"/>
    <property type="evidence" value="ECO:0007669"/>
    <property type="project" value="UniProtKB-SubCell"/>
</dbReference>
<evidence type="ECO:0000256" key="4">
    <source>
        <dbReference type="ARBA" id="ARBA00022989"/>
    </source>
</evidence>
<dbReference type="AlphaFoldDB" id="A0A941HVW3"/>
<comment type="similarity">
    <text evidence="2 6">Belongs to the band 7/mec-2 family. HflK subfamily.</text>
</comment>
<feature type="region of interest" description="Disordered" evidence="7">
    <location>
        <begin position="1"/>
        <end position="53"/>
    </location>
</feature>